<keyword evidence="2" id="KW-0732">Signal</keyword>
<sequence length="809" mass="89396">MGFATILLMFYAHVFTEPIRASRIKGTSITITGEEQYGRFQTFLEVLNQILEVVRIGEDDVKGCQDKMNDAIREVEKFYNTLSQRSSNHSSPVDTMIDARNKDEARRKRIFSLPSLKKIILGRTFDVQFILHDREERRLVKREHTSTKRYCWLTGSWHITHFELNVNLSFPDEDVLSEASTVEEVIFKFNRSDLETRITLQDNAFFYDGFKDSCDKPELLGLRSKGDSRLHSKPGLKSFEKHLASHPPGVIHVLVDRNPSVQILFTTNVWSRLYSLTKAIKEDDGRQAVVMKGVDGTLYHSKQIIDNLIRSKVRIEDWKVYWLDREMRRKRTQIQPTKQDYQESFVEVRQEIFSTSESENYQFGRWLLPARQLETNLERHRPVPQLIMAETQASASSNSLTPPPPSPQPRQRPRRRPQVPAIQVAGTDGAQAEDLVSSPTSSENPTYPSFFPSFSHSSLATPMSPGARGPPGISNPYGIQPSVPSPLSPGTSTLSRGLASPSSRIRQSPRRPAEESLLSLSILETDDQSLADPSASPAPSSYLLPSTPPARTSTLPTVSPPSLFIDDQSRIEPSASPVPSSVLLPTTSPIPTPTIPATPPTQGVAGGSLRSSLGVFESNEPQTEPSASPAPSSRVLPAVSSVRTRTASVASTSQRGSLRSSLSLFQSDQSQTNLSGSPATSNRILPPSSLSARPRTFSAAPAPQKSAEGLAHPSVVMLKSDNESQTDLTATPTASSSNLTLPIHFVRTRTLSRAPVSRNVQGGLAHALMALGPAAIPTEELAEMQERLDKDKPKKMGRRERLKNFFKGK</sequence>
<dbReference type="AlphaFoldDB" id="A0A5N5QMX7"/>
<feature type="signal peptide" evidence="2">
    <location>
        <begin position="1"/>
        <end position="16"/>
    </location>
</feature>
<evidence type="ECO:0000256" key="2">
    <source>
        <dbReference type="SAM" id="SignalP"/>
    </source>
</evidence>
<feature type="compositionally biased region" description="Low complexity" evidence="1">
    <location>
        <begin position="448"/>
        <end position="458"/>
    </location>
</feature>
<feature type="compositionally biased region" description="Polar residues" evidence="1">
    <location>
        <begin position="619"/>
        <end position="631"/>
    </location>
</feature>
<feature type="compositionally biased region" description="Polar residues" evidence="1">
    <location>
        <begin position="437"/>
        <end position="447"/>
    </location>
</feature>
<name>A0A5N5QMX7_9AGAM</name>
<dbReference type="EMBL" id="SSOP01000045">
    <property type="protein sequence ID" value="KAB5593135.1"/>
    <property type="molecule type" value="Genomic_DNA"/>
</dbReference>
<keyword evidence="4" id="KW-1185">Reference proteome</keyword>
<reference evidence="3 4" key="1">
    <citation type="journal article" date="2019" name="Fungal Biol. Biotechnol.">
        <title>Draft genome sequence of fastidious pathogen Ceratobasidium theobromae, which causes vascular-streak dieback in Theobroma cacao.</title>
        <authorList>
            <person name="Ali S.S."/>
            <person name="Asman A."/>
            <person name="Shao J."/>
            <person name="Firmansyah A.P."/>
            <person name="Susilo A.W."/>
            <person name="Rosmana A."/>
            <person name="McMahon P."/>
            <person name="Junaid M."/>
            <person name="Guest D."/>
            <person name="Kheng T.Y."/>
            <person name="Meinhardt L.W."/>
            <person name="Bailey B.A."/>
        </authorList>
    </citation>
    <scope>NUCLEOTIDE SEQUENCE [LARGE SCALE GENOMIC DNA]</scope>
    <source>
        <strain evidence="3 4">CT2</strain>
    </source>
</reference>
<feature type="region of interest" description="Disordered" evidence="1">
    <location>
        <begin position="786"/>
        <end position="809"/>
    </location>
</feature>
<feature type="compositionally biased region" description="Pro residues" evidence="1">
    <location>
        <begin position="588"/>
        <end position="599"/>
    </location>
</feature>
<feature type="region of interest" description="Disordered" evidence="1">
    <location>
        <begin position="529"/>
        <end position="639"/>
    </location>
</feature>
<organism evidence="3 4">
    <name type="scientific">Ceratobasidium theobromae</name>
    <dbReference type="NCBI Taxonomy" id="1582974"/>
    <lineage>
        <taxon>Eukaryota</taxon>
        <taxon>Fungi</taxon>
        <taxon>Dikarya</taxon>
        <taxon>Basidiomycota</taxon>
        <taxon>Agaricomycotina</taxon>
        <taxon>Agaricomycetes</taxon>
        <taxon>Cantharellales</taxon>
        <taxon>Ceratobasidiaceae</taxon>
        <taxon>Ceratobasidium</taxon>
    </lineage>
</organism>
<evidence type="ECO:0000313" key="3">
    <source>
        <dbReference type="EMBL" id="KAB5593135.1"/>
    </source>
</evidence>
<dbReference type="OrthoDB" id="3251093at2759"/>
<feature type="compositionally biased region" description="Polar residues" evidence="1">
    <location>
        <begin position="391"/>
        <end position="400"/>
    </location>
</feature>
<protein>
    <recommendedName>
        <fullName evidence="5">Transmembrane protein</fullName>
    </recommendedName>
</protein>
<feature type="compositionally biased region" description="Polar residues" evidence="1">
    <location>
        <begin position="672"/>
        <end position="691"/>
    </location>
</feature>
<gene>
    <name evidence="3" type="ORF">CTheo_3437</name>
</gene>
<evidence type="ECO:0000313" key="4">
    <source>
        <dbReference type="Proteomes" id="UP000383932"/>
    </source>
</evidence>
<feature type="region of interest" description="Disordered" evidence="1">
    <location>
        <begin position="666"/>
        <end position="709"/>
    </location>
</feature>
<evidence type="ECO:0000256" key="1">
    <source>
        <dbReference type="SAM" id="MobiDB-lite"/>
    </source>
</evidence>
<comment type="caution">
    <text evidence="3">The sequence shown here is derived from an EMBL/GenBank/DDBJ whole genome shotgun (WGS) entry which is preliminary data.</text>
</comment>
<feature type="chain" id="PRO_5024361720" description="Transmembrane protein" evidence="2">
    <location>
        <begin position="17"/>
        <end position="809"/>
    </location>
</feature>
<dbReference type="Proteomes" id="UP000383932">
    <property type="component" value="Unassembled WGS sequence"/>
</dbReference>
<feature type="compositionally biased region" description="Basic residues" evidence="1">
    <location>
        <begin position="795"/>
        <end position="809"/>
    </location>
</feature>
<feature type="compositionally biased region" description="Low complexity" evidence="1">
    <location>
        <begin position="573"/>
        <end position="587"/>
    </location>
</feature>
<feature type="compositionally biased region" description="Pro residues" evidence="1">
    <location>
        <begin position="401"/>
        <end position="410"/>
    </location>
</feature>
<feature type="compositionally biased region" description="Low complexity" evidence="1">
    <location>
        <begin position="488"/>
        <end position="506"/>
    </location>
</feature>
<accession>A0A5N5QMX7</accession>
<proteinExistence type="predicted"/>
<evidence type="ECO:0008006" key="5">
    <source>
        <dbReference type="Google" id="ProtNLM"/>
    </source>
</evidence>
<feature type="region of interest" description="Disordered" evidence="1">
    <location>
        <begin position="391"/>
        <end position="515"/>
    </location>
</feature>
<feature type="compositionally biased region" description="Low complexity" evidence="1">
    <location>
        <begin position="530"/>
        <end position="545"/>
    </location>
</feature>